<accession>A0A1H4VGU8</accession>
<evidence type="ECO:0008006" key="3">
    <source>
        <dbReference type="Google" id="ProtNLM"/>
    </source>
</evidence>
<organism evidence="1 2">
    <name type="scientific">Tsukamurella tyrosinosolvens</name>
    <dbReference type="NCBI Taxonomy" id="57704"/>
    <lineage>
        <taxon>Bacteria</taxon>
        <taxon>Bacillati</taxon>
        <taxon>Actinomycetota</taxon>
        <taxon>Actinomycetes</taxon>
        <taxon>Mycobacteriales</taxon>
        <taxon>Tsukamurellaceae</taxon>
        <taxon>Tsukamurella</taxon>
    </lineage>
</organism>
<protein>
    <recommendedName>
        <fullName evidence="3">Excreted virulence factor EspC, type VII ESX diderm</fullName>
    </recommendedName>
</protein>
<evidence type="ECO:0000313" key="2">
    <source>
        <dbReference type="Proteomes" id="UP000182241"/>
    </source>
</evidence>
<gene>
    <name evidence="1" type="ORF">SAMN04489793_3221</name>
</gene>
<reference evidence="2" key="1">
    <citation type="submission" date="2016-10" db="EMBL/GenBank/DDBJ databases">
        <authorList>
            <person name="Varghese N."/>
            <person name="Submissions S."/>
        </authorList>
    </citation>
    <scope>NUCLEOTIDE SEQUENCE [LARGE SCALE GENOMIC DNA]</scope>
    <source>
        <strain evidence="2">DSM 44234</strain>
    </source>
</reference>
<dbReference type="RefSeq" id="WP_068742787.1">
    <property type="nucleotide sequence ID" value="NZ_FNSA01000003.1"/>
</dbReference>
<keyword evidence="2" id="KW-1185">Reference proteome</keyword>
<name>A0A1H4VGU8_TSUTY</name>
<dbReference type="Proteomes" id="UP000182241">
    <property type="component" value="Unassembled WGS sequence"/>
</dbReference>
<evidence type="ECO:0000313" key="1">
    <source>
        <dbReference type="EMBL" id="SEC80100.1"/>
    </source>
</evidence>
<sequence length="123" mass="12413">MSNEPNTIRINDFAGFQASVNKLEGLRGQIEEKIKAGDAVLKTITAAASKGTVPSAGTAAESSGTTVAPAYTETVSAISTAVSAVTTQANAAGSSLTTAITDLGKIRSTQQAIQESGANKVQK</sequence>
<dbReference type="STRING" id="57704.SAMN04489793_3221"/>
<dbReference type="EMBL" id="FNSA01000003">
    <property type="protein sequence ID" value="SEC80100.1"/>
    <property type="molecule type" value="Genomic_DNA"/>
</dbReference>
<dbReference type="AlphaFoldDB" id="A0A1H4VGU8"/>
<proteinExistence type="predicted"/>